<organism evidence="3 4">
    <name type="scientific">Drosophila madeirensis</name>
    <name type="common">Fruit fly</name>
    <dbReference type="NCBI Taxonomy" id="30013"/>
    <lineage>
        <taxon>Eukaryota</taxon>
        <taxon>Metazoa</taxon>
        <taxon>Ecdysozoa</taxon>
        <taxon>Arthropoda</taxon>
        <taxon>Hexapoda</taxon>
        <taxon>Insecta</taxon>
        <taxon>Pterygota</taxon>
        <taxon>Neoptera</taxon>
        <taxon>Endopterygota</taxon>
        <taxon>Diptera</taxon>
        <taxon>Brachycera</taxon>
        <taxon>Muscomorpha</taxon>
        <taxon>Ephydroidea</taxon>
        <taxon>Drosophilidae</taxon>
        <taxon>Drosophila</taxon>
        <taxon>Sophophora</taxon>
    </lineage>
</organism>
<proteinExistence type="predicted"/>
<gene>
    <name evidence="3" type="ORF">DMAD_10772</name>
</gene>
<dbReference type="EMBL" id="AP029263">
    <property type="protein sequence ID" value="BFF92794.1"/>
    <property type="molecule type" value="Genomic_DNA"/>
</dbReference>
<reference evidence="3 4" key="1">
    <citation type="submission" date="2024-02" db="EMBL/GenBank/DDBJ databases">
        <title>A chromosome-level genome assembly of Drosophila madeirensis, a fruit fly species endemic to Madeira island.</title>
        <authorList>
            <person name="Tomihara K."/>
            <person name="Llopart A."/>
            <person name="Yamamoto D."/>
        </authorList>
    </citation>
    <scope>NUCLEOTIDE SEQUENCE [LARGE SCALE GENOMIC DNA]</scope>
    <source>
        <strain evidence="3 4">RF1</strain>
    </source>
</reference>
<feature type="signal peptide" evidence="2">
    <location>
        <begin position="1"/>
        <end position="22"/>
    </location>
</feature>
<feature type="region of interest" description="Disordered" evidence="1">
    <location>
        <begin position="30"/>
        <end position="61"/>
    </location>
</feature>
<dbReference type="AlphaFoldDB" id="A0AAU9FAT1"/>
<name>A0AAU9FAT1_DROMD</name>
<evidence type="ECO:0000313" key="4">
    <source>
        <dbReference type="Proteomes" id="UP001500889"/>
    </source>
</evidence>
<keyword evidence="2" id="KW-0732">Signal</keyword>
<evidence type="ECO:0000313" key="3">
    <source>
        <dbReference type="EMBL" id="BFF92794.1"/>
    </source>
</evidence>
<evidence type="ECO:0000256" key="2">
    <source>
        <dbReference type="SAM" id="SignalP"/>
    </source>
</evidence>
<feature type="chain" id="PRO_5043358767" evidence="2">
    <location>
        <begin position="23"/>
        <end position="71"/>
    </location>
</feature>
<keyword evidence="4" id="KW-1185">Reference proteome</keyword>
<accession>A0AAU9FAT1</accession>
<evidence type="ECO:0000256" key="1">
    <source>
        <dbReference type="SAM" id="MobiDB-lite"/>
    </source>
</evidence>
<dbReference type="Proteomes" id="UP001500889">
    <property type="component" value="Chromosome O"/>
</dbReference>
<protein>
    <submittedName>
        <fullName evidence="3">Uncharacterized protein</fullName>
    </submittedName>
</protein>
<sequence length="71" mass="7426">MKFLYLLLSICLFLFCTPWTTAQSIPTIGLPDPTPPNGAPVEAGATTGFPGPPSAADTEPTPVVSTAYPIY</sequence>